<dbReference type="GeneID" id="5725771"/>
<dbReference type="Pfam" id="PF13768">
    <property type="entry name" value="VWA_3"/>
    <property type="match status" value="1"/>
</dbReference>
<dbReference type="InterPro" id="IPR013694">
    <property type="entry name" value="VIT"/>
</dbReference>
<dbReference type="PROSITE" id="PS51468">
    <property type="entry name" value="VIT"/>
    <property type="match status" value="1"/>
</dbReference>
<gene>
    <name evidence="3" type="ORF">CHLRE_13g589450v5</name>
</gene>
<dbReference type="Gramene" id="PNW74206">
    <property type="protein sequence ID" value="PNW74206"/>
    <property type="gene ID" value="CHLRE_13g589450v5"/>
</dbReference>
<dbReference type="OrthoDB" id="539169at2759"/>
<dbReference type="SMART" id="SM00327">
    <property type="entry name" value="VWA"/>
    <property type="match status" value="1"/>
</dbReference>
<reference evidence="3 4" key="1">
    <citation type="journal article" date="2007" name="Science">
        <title>The Chlamydomonas genome reveals the evolution of key animal and plant functions.</title>
        <authorList>
            <person name="Merchant S.S."/>
            <person name="Prochnik S.E."/>
            <person name="Vallon O."/>
            <person name="Harris E.H."/>
            <person name="Karpowicz S.J."/>
            <person name="Witman G.B."/>
            <person name="Terry A."/>
            <person name="Salamov A."/>
            <person name="Fritz-Laylin L.K."/>
            <person name="Marechal-Drouard L."/>
            <person name="Marshall W.F."/>
            <person name="Qu L.H."/>
            <person name="Nelson D.R."/>
            <person name="Sanderfoot A.A."/>
            <person name="Spalding M.H."/>
            <person name="Kapitonov V.V."/>
            <person name="Ren Q."/>
            <person name="Ferris P."/>
            <person name="Lindquist E."/>
            <person name="Shapiro H."/>
            <person name="Lucas S.M."/>
            <person name="Grimwood J."/>
            <person name="Schmutz J."/>
            <person name="Cardol P."/>
            <person name="Cerutti H."/>
            <person name="Chanfreau G."/>
            <person name="Chen C.L."/>
            <person name="Cognat V."/>
            <person name="Croft M.T."/>
            <person name="Dent R."/>
            <person name="Dutcher S."/>
            <person name="Fernandez E."/>
            <person name="Fukuzawa H."/>
            <person name="Gonzalez-Ballester D."/>
            <person name="Gonzalez-Halphen D."/>
            <person name="Hallmann A."/>
            <person name="Hanikenne M."/>
            <person name="Hippler M."/>
            <person name="Inwood W."/>
            <person name="Jabbari K."/>
            <person name="Kalanon M."/>
            <person name="Kuras R."/>
            <person name="Lefebvre P.A."/>
            <person name="Lemaire S.D."/>
            <person name="Lobanov A.V."/>
            <person name="Lohr M."/>
            <person name="Manuell A."/>
            <person name="Meier I."/>
            <person name="Mets L."/>
            <person name="Mittag M."/>
            <person name="Mittelmeier T."/>
            <person name="Moroney J.V."/>
            <person name="Moseley J."/>
            <person name="Napoli C."/>
            <person name="Nedelcu A.M."/>
            <person name="Niyogi K."/>
            <person name="Novoselov S.V."/>
            <person name="Paulsen I.T."/>
            <person name="Pazour G."/>
            <person name="Purton S."/>
            <person name="Ral J.P."/>
            <person name="Riano-Pachon D.M."/>
            <person name="Riekhof W."/>
            <person name="Rymarquis L."/>
            <person name="Schroda M."/>
            <person name="Stern D."/>
            <person name="Umen J."/>
            <person name="Willows R."/>
            <person name="Wilson N."/>
            <person name="Zimmer S.L."/>
            <person name="Allmer J."/>
            <person name="Balk J."/>
            <person name="Bisova K."/>
            <person name="Chen C.J."/>
            <person name="Elias M."/>
            <person name="Gendler K."/>
            <person name="Hauser C."/>
            <person name="Lamb M.R."/>
            <person name="Ledford H."/>
            <person name="Long J.C."/>
            <person name="Minagawa J."/>
            <person name="Page M.D."/>
            <person name="Pan J."/>
            <person name="Pootakham W."/>
            <person name="Roje S."/>
            <person name="Rose A."/>
            <person name="Stahlberg E."/>
            <person name="Terauchi A.M."/>
            <person name="Yang P."/>
            <person name="Ball S."/>
            <person name="Bowler C."/>
            <person name="Dieckmann C.L."/>
            <person name="Gladyshev V.N."/>
            <person name="Green P."/>
            <person name="Jorgensen R."/>
            <person name="Mayfield S."/>
            <person name="Mueller-Roeber B."/>
            <person name="Rajamani S."/>
            <person name="Sayre R.T."/>
            <person name="Brokstein P."/>
            <person name="Dubchak I."/>
            <person name="Goodstein D."/>
            <person name="Hornick L."/>
            <person name="Huang Y.W."/>
            <person name="Jhaveri J."/>
            <person name="Luo Y."/>
            <person name="Martinez D."/>
            <person name="Ngau W.C."/>
            <person name="Otillar B."/>
            <person name="Poliakov A."/>
            <person name="Porter A."/>
            <person name="Szajkowski L."/>
            <person name="Werner G."/>
            <person name="Zhou K."/>
            <person name="Grigoriev I.V."/>
            <person name="Rokhsar D.S."/>
            <person name="Grossman A.R."/>
        </authorList>
    </citation>
    <scope>NUCLEOTIDE SEQUENCE [LARGE SCALE GENOMIC DNA]</scope>
    <source>
        <strain evidence="4">CC-503</strain>
    </source>
</reference>
<dbReference type="PROSITE" id="PS50234">
    <property type="entry name" value="VWFA"/>
    <property type="match status" value="1"/>
</dbReference>
<dbReference type="SMART" id="SM00609">
    <property type="entry name" value="VIT"/>
    <property type="match status" value="1"/>
</dbReference>
<dbReference type="RefSeq" id="XP_042917706.1">
    <property type="nucleotide sequence ID" value="XM_043069731.1"/>
</dbReference>
<dbReference type="AlphaFoldDB" id="A0A2K3D0Z6"/>
<dbReference type="ExpressionAtlas" id="A0A2K3D0Z6">
    <property type="expression patterns" value="baseline"/>
</dbReference>
<dbReference type="EMBL" id="CM008974">
    <property type="protein sequence ID" value="PNW74206.1"/>
    <property type="molecule type" value="Genomic_DNA"/>
</dbReference>
<accession>A0A2K3D0Z6</accession>
<sequence>MTIEVGDWLSKPSTGVLPPCGVFVEGGEKPIPVPLKRRDVSATVYAAASFSDTKETLSYVSDVECSAVFRFPLPPRAAVYRFRAVFGDREVVTKVKPRAAAREEFDLAVSQGHSAVHMSQHEAGASVFEVSLGNLEAHTEVTVEFSYLRLLDAFGGTLEWSHTATWVPPYVGSAGDVATGVDKVAAALPTFAPKVTYVLSYEVTVRAEAGTVRAIESPEPVTVERPAAAAEAAAGAGAEEVWRVRLSEQVADPSKDLSLAIELDPKAARRSGLRVQRTPASRGGEQRTVALATFVPPLPSPPAAGADGKQQLRKEIWFVVDCSGSMDGSPINQAREAALFFVRDLPVDSGVRFNMTVFGSSHNSLYSNCKPYDSKTEKEAVAWIQSKVHANLGGTEILGTMQHIYNSPIAAGYTREIIFLTDGGISGHEEQAVYDLVNPKAKAPVPAAARTHVLSLGIGHGVHRSLLDGMSTRSDGAVVYVVDDEAIAAKTAFLKKAATAAGAALRPRLVARNALVRPAPHVLPQRVFAGEPLHVLMEVVSSEPDAALELTADWAEPESAAGAAPLTLSLPLGPALASAEEGEALPVLHAMAYIGSLMAGTSPLHVRSDGTTLAAPPSADTVKEAVVRLAVAEHLVTPHTSAVGVSLRRDPAAPEAAANVVEVPLQLPHGRKLWGTASGAGPMPPPMAVCFAAPPMAQRGGRMACMSASAMACAPMMACSAAPAAPPCPVPQMASPQMMWCGTAPGGGGGRGSAAPAATNQAFASADLSLRGEKIEALSDLSCGVQQEAQCFTKKALKKKSAAASLGDAVGGAMGSLFGGLFGSGSRGASAVCAKPAQQALQGPGSAGGSCVAAEFAAPCGAAAPEAEQEESCCDDGADEMEAGDCDAGFSVPAMKESVARRSRSCSASPPAAAAAPAERQLRGSELLAFLNLKRTTQGYWAAGPELAAALGVPVVDLTSAAGAAGSGGSTAAVLRPAGLTDDAWATVVVLAVLRRCLAAQREVWADMEAKALAWLAAAWPEGGRSVGSTVMALAKALTVEA</sequence>
<evidence type="ECO:0000259" key="1">
    <source>
        <dbReference type="PROSITE" id="PS50234"/>
    </source>
</evidence>
<dbReference type="InterPro" id="IPR002035">
    <property type="entry name" value="VWF_A"/>
</dbReference>
<dbReference type="KEGG" id="cre:CHLRE_13g589450v5"/>
<dbReference type="Gene3D" id="3.40.50.410">
    <property type="entry name" value="von Willebrand factor, type A domain"/>
    <property type="match status" value="1"/>
</dbReference>
<dbReference type="InParanoid" id="A0A2K3D0Z6"/>
<protein>
    <recommendedName>
        <fullName evidence="5">VWFA domain-containing protein</fullName>
    </recommendedName>
</protein>
<evidence type="ECO:0000259" key="2">
    <source>
        <dbReference type="PROSITE" id="PS51468"/>
    </source>
</evidence>
<keyword evidence="4" id="KW-1185">Reference proteome</keyword>
<evidence type="ECO:0008006" key="5">
    <source>
        <dbReference type="Google" id="ProtNLM"/>
    </source>
</evidence>
<dbReference type="PANTHER" id="PTHR45737">
    <property type="entry name" value="VON WILLEBRAND FACTOR A DOMAIN-CONTAINING PROTEIN 5A"/>
    <property type="match status" value="1"/>
</dbReference>
<dbReference type="SUPFAM" id="SSF53300">
    <property type="entry name" value="vWA-like"/>
    <property type="match status" value="1"/>
</dbReference>
<evidence type="ECO:0000313" key="3">
    <source>
        <dbReference type="EMBL" id="PNW74206.1"/>
    </source>
</evidence>
<dbReference type="Proteomes" id="UP000006906">
    <property type="component" value="Chromosome 13"/>
</dbReference>
<feature type="domain" description="VIT" evidence="2">
    <location>
        <begin position="19"/>
        <end position="149"/>
    </location>
</feature>
<name>A0A2K3D0Z6_CHLRE</name>
<dbReference type="OMA" id="CMSASAM"/>
<feature type="domain" description="VWFA" evidence="1">
    <location>
        <begin position="315"/>
        <end position="497"/>
    </location>
</feature>
<dbReference type="InterPro" id="IPR036465">
    <property type="entry name" value="vWFA_dom_sf"/>
</dbReference>
<dbReference type="PANTHER" id="PTHR45737:SF6">
    <property type="entry name" value="VON WILLEBRAND FACTOR A DOMAIN-CONTAINING PROTEIN 5A"/>
    <property type="match status" value="1"/>
</dbReference>
<dbReference type="Pfam" id="PF08487">
    <property type="entry name" value="VIT"/>
    <property type="match status" value="1"/>
</dbReference>
<organism evidence="3 4">
    <name type="scientific">Chlamydomonas reinhardtii</name>
    <name type="common">Chlamydomonas smithii</name>
    <dbReference type="NCBI Taxonomy" id="3055"/>
    <lineage>
        <taxon>Eukaryota</taxon>
        <taxon>Viridiplantae</taxon>
        <taxon>Chlorophyta</taxon>
        <taxon>core chlorophytes</taxon>
        <taxon>Chlorophyceae</taxon>
        <taxon>CS clade</taxon>
        <taxon>Chlamydomonadales</taxon>
        <taxon>Chlamydomonadaceae</taxon>
        <taxon>Chlamydomonas</taxon>
    </lineage>
</organism>
<dbReference type="STRING" id="3055.A0A2K3D0Z6"/>
<evidence type="ECO:0000313" key="4">
    <source>
        <dbReference type="Proteomes" id="UP000006906"/>
    </source>
</evidence>
<proteinExistence type="predicted"/>